<dbReference type="InterPro" id="IPR029055">
    <property type="entry name" value="Ntn_hydrolases_N"/>
</dbReference>
<dbReference type="RefSeq" id="WP_007040839.1">
    <property type="nucleotide sequence ID" value="NZ_AFWT01000013.1"/>
</dbReference>
<dbReference type="Proteomes" id="UP000004200">
    <property type="component" value="Unassembled WGS sequence"/>
</dbReference>
<gene>
    <name evidence="2" type="ORF">ThidrDRAFT_2126</name>
</gene>
<name>G2E1G3_9GAMM</name>
<evidence type="ECO:0000313" key="2">
    <source>
        <dbReference type="EMBL" id="EGV31260.1"/>
    </source>
</evidence>
<evidence type="ECO:0000313" key="3">
    <source>
        <dbReference type="Proteomes" id="UP000004200"/>
    </source>
</evidence>
<evidence type="ECO:0000256" key="1">
    <source>
        <dbReference type="SAM" id="MobiDB-lite"/>
    </source>
</evidence>
<organism evidence="2 3">
    <name type="scientific">Thiorhodococcus drewsii AZ1</name>
    <dbReference type="NCBI Taxonomy" id="765913"/>
    <lineage>
        <taxon>Bacteria</taxon>
        <taxon>Pseudomonadati</taxon>
        <taxon>Pseudomonadota</taxon>
        <taxon>Gammaproteobacteria</taxon>
        <taxon>Chromatiales</taxon>
        <taxon>Chromatiaceae</taxon>
        <taxon>Thiorhodococcus</taxon>
    </lineage>
</organism>
<accession>G2E1G3</accession>
<comment type="caution">
    <text evidence="2">The sequence shown here is derived from an EMBL/GenBank/DDBJ whole genome shotgun (WGS) entry which is preliminary data.</text>
</comment>
<dbReference type="Gene3D" id="3.60.20.10">
    <property type="entry name" value="Glutamine Phosphoribosylpyrophosphate, subunit 1, domain 1"/>
    <property type="match status" value="1"/>
</dbReference>
<dbReference type="eggNOG" id="COG2366">
    <property type="taxonomic scope" value="Bacteria"/>
</dbReference>
<proteinExistence type="predicted"/>
<sequence length="108" mass="12201">MFAQGDVVASERVWQMDLMRGASRGFARLVVSLMLIHRNVATPWDWSQTRCTLSLGQSGHRFSPYRSNRLQAWLAVETHPRPWNGTRATPIGELDLVPAAPTDETDRP</sequence>
<reference evidence="2 3" key="1">
    <citation type="submission" date="2011-06" db="EMBL/GenBank/DDBJ databases">
        <title>The draft genome of Thiorhodococcus drewsii AZ1.</title>
        <authorList>
            <consortium name="US DOE Joint Genome Institute (JGI-PGF)"/>
            <person name="Lucas S."/>
            <person name="Han J."/>
            <person name="Lapidus A."/>
            <person name="Cheng J.-F."/>
            <person name="Goodwin L."/>
            <person name="Pitluck S."/>
            <person name="Peters L."/>
            <person name="Land M.L."/>
            <person name="Hauser L."/>
            <person name="Vogl K."/>
            <person name="Liu Z."/>
            <person name="Imhoff J."/>
            <person name="Thiel V."/>
            <person name="Frigaard N.-U."/>
            <person name="Bryant D.A."/>
            <person name="Woyke T.J."/>
        </authorList>
    </citation>
    <scope>NUCLEOTIDE SEQUENCE [LARGE SCALE GENOMIC DNA]</scope>
    <source>
        <strain evidence="2 3">AZ1</strain>
    </source>
</reference>
<dbReference type="SUPFAM" id="SSF56235">
    <property type="entry name" value="N-terminal nucleophile aminohydrolases (Ntn hydrolases)"/>
    <property type="match status" value="1"/>
</dbReference>
<feature type="region of interest" description="Disordered" evidence="1">
    <location>
        <begin position="84"/>
        <end position="108"/>
    </location>
</feature>
<keyword evidence="3" id="KW-1185">Reference proteome</keyword>
<dbReference type="AlphaFoldDB" id="G2E1G3"/>
<protein>
    <submittedName>
        <fullName evidence="2">Uncharacterized protein</fullName>
    </submittedName>
</protein>
<dbReference type="EMBL" id="AFWT01000013">
    <property type="protein sequence ID" value="EGV31260.1"/>
    <property type="molecule type" value="Genomic_DNA"/>
</dbReference>
<dbReference type="STRING" id="765913.ThidrDRAFT_2126"/>